<feature type="region of interest" description="Disordered" evidence="1">
    <location>
        <begin position="1"/>
        <end position="44"/>
    </location>
</feature>
<dbReference type="AlphaFoldDB" id="A0A916Z1K4"/>
<evidence type="ECO:0000256" key="1">
    <source>
        <dbReference type="SAM" id="MobiDB-lite"/>
    </source>
</evidence>
<evidence type="ECO:0000313" key="2">
    <source>
        <dbReference type="EMBL" id="GGD72227.1"/>
    </source>
</evidence>
<evidence type="ECO:0000313" key="3">
    <source>
        <dbReference type="Proteomes" id="UP000612349"/>
    </source>
</evidence>
<name>A0A916Z1K4_9SPHN</name>
<accession>A0A916Z1K4</accession>
<dbReference type="RefSeq" id="WP_268235838.1">
    <property type="nucleotide sequence ID" value="NZ_BMIP01000004.1"/>
</dbReference>
<sequence>MPDPGKGKGNRAAGNDRDPRNLNQIHGGTLEGEGDCAGDSLGHE</sequence>
<reference evidence="2" key="1">
    <citation type="journal article" date="2014" name="Int. J. Syst. Evol. Microbiol.">
        <title>Complete genome sequence of Corynebacterium casei LMG S-19264T (=DSM 44701T), isolated from a smear-ripened cheese.</title>
        <authorList>
            <consortium name="US DOE Joint Genome Institute (JGI-PGF)"/>
            <person name="Walter F."/>
            <person name="Albersmeier A."/>
            <person name="Kalinowski J."/>
            <person name="Ruckert C."/>
        </authorList>
    </citation>
    <scope>NUCLEOTIDE SEQUENCE</scope>
    <source>
        <strain evidence="2">CGMCC 1.15360</strain>
    </source>
</reference>
<dbReference type="Proteomes" id="UP000612349">
    <property type="component" value="Unassembled WGS sequence"/>
</dbReference>
<reference evidence="2" key="2">
    <citation type="submission" date="2020-09" db="EMBL/GenBank/DDBJ databases">
        <authorList>
            <person name="Sun Q."/>
            <person name="Zhou Y."/>
        </authorList>
    </citation>
    <scope>NUCLEOTIDE SEQUENCE</scope>
    <source>
        <strain evidence="2">CGMCC 1.15360</strain>
    </source>
</reference>
<comment type="caution">
    <text evidence="2">The sequence shown here is derived from an EMBL/GenBank/DDBJ whole genome shotgun (WGS) entry which is preliminary data.</text>
</comment>
<protein>
    <submittedName>
        <fullName evidence="2">Uncharacterized protein</fullName>
    </submittedName>
</protein>
<organism evidence="2 3">
    <name type="scientific">Croceicoccus mobilis</name>
    <dbReference type="NCBI Taxonomy" id="1703339"/>
    <lineage>
        <taxon>Bacteria</taxon>
        <taxon>Pseudomonadati</taxon>
        <taxon>Pseudomonadota</taxon>
        <taxon>Alphaproteobacteria</taxon>
        <taxon>Sphingomonadales</taxon>
        <taxon>Erythrobacteraceae</taxon>
        <taxon>Croceicoccus</taxon>
    </lineage>
</organism>
<keyword evidence="3" id="KW-1185">Reference proteome</keyword>
<gene>
    <name evidence="2" type="ORF">GCM10010990_22160</name>
</gene>
<dbReference type="EMBL" id="BMIP01000004">
    <property type="protein sequence ID" value="GGD72227.1"/>
    <property type="molecule type" value="Genomic_DNA"/>
</dbReference>
<proteinExistence type="predicted"/>